<dbReference type="GO" id="GO:1901137">
    <property type="term" value="P:carbohydrate derivative biosynthetic process"/>
    <property type="evidence" value="ECO:0007669"/>
    <property type="project" value="UniProtKB-ARBA"/>
</dbReference>
<keyword evidence="2 5" id="KW-0808">Transferase</keyword>
<name>A0A136LXN4_9BACT</name>
<dbReference type="GO" id="GO:0016758">
    <property type="term" value="F:hexosyltransferase activity"/>
    <property type="evidence" value="ECO:0007669"/>
    <property type="project" value="InterPro"/>
</dbReference>
<sequence length="286" mass="31072">MLRHRPDTLLSFGGYTALPLVVAARLTGIRTATHEQTTVIGLANRIIGKLSHRVYLSWPQSAAFSDPAKTLVTGNPVREEVRSTHTDVFKLQDSAPVIYITGGNQGANTINWRLRDTIAEILAVAQVIHQTGSSELTKDYERALQVREQLPDHLQKRYIIRDRIFGKEIGEAFAKADLVVSRAGANTITELLLLGKPALLIPIPWSSHNEQQKNAELVAETGLATILTQYDAMPPQELRDAILTALGTVEQGKAFNGSSLAEAQTQASALVKADAAAVITADLLLL</sequence>
<dbReference type="PATRIC" id="fig|1617426.3.peg.406"/>
<organism evidence="5 6">
    <name type="scientific">candidate division WS6 bacterium OLB20</name>
    <dbReference type="NCBI Taxonomy" id="1617426"/>
    <lineage>
        <taxon>Bacteria</taxon>
        <taxon>Candidatus Dojkabacteria</taxon>
    </lineage>
</organism>
<dbReference type="CDD" id="cd03785">
    <property type="entry name" value="GT28_MurG"/>
    <property type="match status" value="1"/>
</dbReference>
<evidence type="ECO:0000313" key="5">
    <source>
        <dbReference type="EMBL" id="KXK26405.1"/>
    </source>
</evidence>
<feature type="domain" description="Glycosyltransferase family 28 N-terminal" evidence="3">
    <location>
        <begin position="2"/>
        <end position="55"/>
    </location>
</feature>
<dbReference type="EC" id="2.4.1.227" evidence="5"/>
<dbReference type="InterPro" id="IPR007235">
    <property type="entry name" value="Glyco_trans_28_C"/>
</dbReference>
<proteinExistence type="predicted"/>
<dbReference type="Gene3D" id="3.40.50.2000">
    <property type="entry name" value="Glycogen Phosphorylase B"/>
    <property type="match status" value="2"/>
</dbReference>
<evidence type="ECO:0000256" key="1">
    <source>
        <dbReference type="ARBA" id="ARBA00022676"/>
    </source>
</evidence>
<comment type="caution">
    <text evidence="5">The sequence shown here is derived from an EMBL/GenBank/DDBJ whole genome shotgun (WGS) entry which is preliminary data.</text>
</comment>
<dbReference type="EMBL" id="JYNZ01000003">
    <property type="protein sequence ID" value="KXK26405.1"/>
    <property type="molecule type" value="Genomic_DNA"/>
</dbReference>
<dbReference type="Pfam" id="PF04101">
    <property type="entry name" value="Glyco_tran_28_C"/>
    <property type="match status" value="1"/>
</dbReference>
<evidence type="ECO:0000259" key="4">
    <source>
        <dbReference type="Pfam" id="PF04101"/>
    </source>
</evidence>
<dbReference type="Pfam" id="PF03033">
    <property type="entry name" value="Glyco_transf_28"/>
    <property type="match status" value="1"/>
</dbReference>
<dbReference type="Proteomes" id="UP000070457">
    <property type="component" value="Unassembled WGS sequence"/>
</dbReference>
<protein>
    <submittedName>
        <fullName evidence="5">UDP-N-acetylglucosamine--N-acetylmuramyl-(Pentapeptide) pyrophosphoryl-undecaprenol N-acetylglucosamine transferase</fullName>
        <ecNumber evidence="5">2.4.1.227</ecNumber>
    </submittedName>
</protein>
<reference evidence="5 6" key="1">
    <citation type="submission" date="2015-02" db="EMBL/GenBank/DDBJ databases">
        <title>Improved understanding of the partial-nitritation anammox process through 23 genomes representing the majority of the microbial community.</title>
        <authorList>
            <person name="Speth D.R."/>
            <person name="In T Zandt M."/>
            <person name="Guerrero Cruz S."/>
            <person name="Jetten M.S."/>
            <person name="Dutilh B.E."/>
        </authorList>
    </citation>
    <scope>NUCLEOTIDE SEQUENCE [LARGE SCALE GENOMIC DNA]</scope>
    <source>
        <strain evidence="5">OLB20</strain>
    </source>
</reference>
<evidence type="ECO:0000259" key="3">
    <source>
        <dbReference type="Pfam" id="PF03033"/>
    </source>
</evidence>
<dbReference type="PANTHER" id="PTHR21015">
    <property type="entry name" value="UDP-N-ACETYLGLUCOSAMINE--N-ACETYLMURAMYL-(PENTAPEPTIDE) PYROPHOSPHORYL-UNDECAPRENOL N-ACETYLGLUCOSAMINE TRANSFERASE 1"/>
    <property type="match status" value="1"/>
</dbReference>
<dbReference type="STRING" id="1617426.TR69_WS6001000408"/>
<accession>A0A136LXN4</accession>
<keyword evidence="1 5" id="KW-0328">Glycosyltransferase</keyword>
<dbReference type="PANTHER" id="PTHR21015:SF22">
    <property type="entry name" value="GLYCOSYLTRANSFERASE"/>
    <property type="match status" value="1"/>
</dbReference>
<gene>
    <name evidence="5" type="primary">murG_2</name>
    <name evidence="5" type="ORF">TR69_WS6001000408</name>
</gene>
<dbReference type="InterPro" id="IPR004276">
    <property type="entry name" value="GlycoTrans_28_N"/>
</dbReference>
<evidence type="ECO:0000256" key="2">
    <source>
        <dbReference type="ARBA" id="ARBA00022679"/>
    </source>
</evidence>
<dbReference type="AlphaFoldDB" id="A0A136LXN4"/>
<dbReference type="SUPFAM" id="SSF53756">
    <property type="entry name" value="UDP-Glycosyltransferase/glycogen phosphorylase"/>
    <property type="match status" value="1"/>
</dbReference>
<feature type="domain" description="Glycosyl transferase family 28 C-terminal" evidence="4">
    <location>
        <begin position="97"/>
        <end position="247"/>
    </location>
</feature>
<evidence type="ECO:0000313" key="6">
    <source>
        <dbReference type="Proteomes" id="UP000070457"/>
    </source>
</evidence>
<dbReference type="GO" id="GO:0005975">
    <property type="term" value="P:carbohydrate metabolic process"/>
    <property type="evidence" value="ECO:0007669"/>
    <property type="project" value="InterPro"/>
</dbReference>